<keyword evidence="5" id="KW-1185">Reference proteome</keyword>
<dbReference type="PANTHER" id="PTHR40627">
    <property type="entry name" value="INDOLE PRENYLTRANSFERASE TDIB-RELATED"/>
    <property type="match status" value="1"/>
</dbReference>
<dbReference type="PANTHER" id="PTHR40627:SF4">
    <property type="entry name" value="PRENYLTRANSFERASE ASQH1-RELATED"/>
    <property type="match status" value="1"/>
</dbReference>
<name>A0A9W9LJN6_9EURO</name>
<reference evidence="4" key="1">
    <citation type="submission" date="2022-11" db="EMBL/GenBank/DDBJ databases">
        <authorList>
            <person name="Petersen C."/>
        </authorList>
    </citation>
    <scope>NUCLEOTIDE SEQUENCE</scope>
    <source>
        <strain evidence="4">IBT 26290</strain>
    </source>
</reference>
<dbReference type="OrthoDB" id="5392033at2759"/>
<reference evidence="4" key="2">
    <citation type="journal article" date="2023" name="IMA Fungus">
        <title>Comparative genomic study of the Penicillium genus elucidates a diverse pangenome and 15 lateral gene transfer events.</title>
        <authorList>
            <person name="Petersen C."/>
            <person name="Sorensen T."/>
            <person name="Nielsen M.R."/>
            <person name="Sondergaard T.E."/>
            <person name="Sorensen J.L."/>
            <person name="Fitzpatrick D.A."/>
            <person name="Frisvad J.C."/>
            <person name="Nielsen K.L."/>
        </authorList>
    </citation>
    <scope>NUCLEOTIDE SEQUENCE</scope>
    <source>
        <strain evidence="4">IBT 26290</strain>
    </source>
</reference>
<protein>
    <submittedName>
        <fullName evidence="4">Uncharacterized protein</fullName>
    </submittedName>
</protein>
<evidence type="ECO:0000313" key="4">
    <source>
        <dbReference type="EMBL" id="KAJ5159753.1"/>
    </source>
</evidence>
<dbReference type="AlphaFoldDB" id="A0A9W9LJN6"/>
<organism evidence="4 5">
    <name type="scientific">Penicillium canariense</name>
    <dbReference type="NCBI Taxonomy" id="189055"/>
    <lineage>
        <taxon>Eukaryota</taxon>
        <taxon>Fungi</taxon>
        <taxon>Dikarya</taxon>
        <taxon>Ascomycota</taxon>
        <taxon>Pezizomycotina</taxon>
        <taxon>Eurotiomycetes</taxon>
        <taxon>Eurotiomycetidae</taxon>
        <taxon>Eurotiales</taxon>
        <taxon>Aspergillaceae</taxon>
        <taxon>Penicillium</taxon>
    </lineage>
</organism>
<evidence type="ECO:0000256" key="1">
    <source>
        <dbReference type="ARBA" id="ARBA00005179"/>
    </source>
</evidence>
<accession>A0A9W9LJN6</accession>
<dbReference type="GO" id="GO:0016765">
    <property type="term" value="F:transferase activity, transferring alkyl or aryl (other than methyl) groups"/>
    <property type="evidence" value="ECO:0007669"/>
    <property type="project" value="InterPro"/>
</dbReference>
<dbReference type="GeneID" id="81428058"/>
<evidence type="ECO:0000313" key="5">
    <source>
        <dbReference type="Proteomes" id="UP001149163"/>
    </source>
</evidence>
<evidence type="ECO:0000256" key="2">
    <source>
        <dbReference type="ARBA" id="ARBA00010209"/>
    </source>
</evidence>
<dbReference type="Proteomes" id="UP001149163">
    <property type="component" value="Unassembled WGS sequence"/>
</dbReference>
<comment type="pathway">
    <text evidence="1">Secondary metabolite biosynthesis.</text>
</comment>
<proteinExistence type="inferred from homology"/>
<dbReference type="RefSeq" id="XP_056541311.1">
    <property type="nucleotide sequence ID" value="XM_056688882.1"/>
</dbReference>
<comment type="caution">
    <text evidence="4">The sequence shown here is derived from an EMBL/GenBank/DDBJ whole genome shotgun (WGS) entry which is preliminary data.</text>
</comment>
<dbReference type="GO" id="GO:0009820">
    <property type="term" value="P:alkaloid metabolic process"/>
    <property type="evidence" value="ECO:0007669"/>
    <property type="project" value="InterPro"/>
</dbReference>
<dbReference type="InterPro" id="IPR033964">
    <property type="entry name" value="ABBA"/>
</dbReference>
<dbReference type="InterPro" id="IPR017795">
    <property type="entry name" value="ABBA_NscD-like"/>
</dbReference>
<keyword evidence="3" id="KW-0808">Transferase</keyword>
<sequence>MYQHQQQEAKDGGHEYPDLLRLLNPSQLPHPERSTSTEWEAIFQPYLAAALQHHGEYTQSVIEQHLEFFTTHVVPWMGLGPSPDPTTGALVPPYPSSLTNDHTPFELSCCWKGSKQNGRAVVRYVIDVIPSTAEISRLAALREALHVMRTLEDISQKQTRNEETFSLYAFPSLWWQITRKMIENEQQTHVQPCTRCSPSGVFVAFDLVASAAFAKAYWLFPACQKTSTLLTSVEDTLRAAVETEPAMFPMLLENWDMVAAHMTANQDILQPRMLSIDATKYPVPRVKVYARRIFLTSNKFSEIEPHLSLGGRIPLPEPFRQACERLWTSLVGPEDSVPGKGPKYSLVLYDIPTGAPGEAPEKEVSAKLYIMCQEIPRVDSFIARKLYHNCPLLQDSELIKELAASSEPTAFICEIGLAPGKHDTEVTTYCSPCWWSRKTWKDCVEEDGKLKKVRRVIAPR</sequence>
<dbReference type="EMBL" id="JAPQKN010000004">
    <property type="protein sequence ID" value="KAJ5159753.1"/>
    <property type="molecule type" value="Genomic_DNA"/>
</dbReference>
<comment type="similarity">
    <text evidence="2">Belongs to the tryptophan dimethylallyltransferase family.</text>
</comment>
<gene>
    <name evidence="4" type="ORF">N7482_006757</name>
</gene>
<dbReference type="SFLD" id="SFLDS00036">
    <property type="entry name" value="Aromatic_Prenyltransferase"/>
    <property type="match status" value="1"/>
</dbReference>
<dbReference type="Pfam" id="PF11991">
    <property type="entry name" value="Trp_DMAT"/>
    <property type="match status" value="1"/>
</dbReference>
<evidence type="ECO:0000256" key="3">
    <source>
        <dbReference type="ARBA" id="ARBA00022679"/>
    </source>
</evidence>